<evidence type="ECO:0000313" key="3">
    <source>
        <dbReference type="Proteomes" id="UP000054821"/>
    </source>
</evidence>
<dbReference type="Proteomes" id="UP000054821">
    <property type="component" value="Unassembled WGS sequence"/>
</dbReference>
<evidence type="ECO:0000313" key="2">
    <source>
        <dbReference type="EMBL" id="PON21000.1"/>
    </source>
</evidence>
<feature type="region of interest" description="Disordered" evidence="1">
    <location>
        <begin position="71"/>
        <end position="96"/>
    </location>
</feature>
<gene>
    <name evidence="2" type="ORF">TGAM01_v210180</name>
</gene>
<feature type="compositionally biased region" description="Low complexity" evidence="1">
    <location>
        <begin position="172"/>
        <end position="183"/>
    </location>
</feature>
<reference evidence="2 3" key="1">
    <citation type="journal article" date="2016" name="Genome Announc.">
        <title>Draft Whole-Genome Sequence of Trichoderma gamsii T6085, a Promising Biocontrol Agent of Fusarium Head Blight on Wheat.</title>
        <authorList>
            <person name="Baroncelli R."/>
            <person name="Zapparata A."/>
            <person name="Piaggeschi G."/>
            <person name="Sarrocco S."/>
            <person name="Vannacci G."/>
        </authorList>
    </citation>
    <scope>NUCLEOTIDE SEQUENCE [LARGE SCALE GENOMIC DNA]</scope>
    <source>
        <strain evidence="2 3">T6085</strain>
    </source>
</reference>
<feature type="compositionally biased region" description="Basic and acidic residues" evidence="1">
    <location>
        <begin position="422"/>
        <end position="445"/>
    </location>
</feature>
<organism evidence="2 3">
    <name type="scientific">Trichoderma gamsii</name>
    <dbReference type="NCBI Taxonomy" id="398673"/>
    <lineage>
        <taxon>Eukaryota</taxon>
        <taxon>Fungi</taxon>
        <taxon>Dikarya</taxon>
        <taxon>Ascomycota</taxon>
        <taxon>Pezizomycotina</taxon>
        <taxon>Sordariomycetes</taxon>
        <taxon>Hypocreomycetidae</taxon>
        <taxon>Hypocreales</taxon>
        <taxon>Hypocreaceae</taxon>
        <taxon>Trichoderma</taxon>
    </lineage>
</organism>
<feature type="region of interest" description="Disordered" evidence="1">
    <location>
        <begin position="934"/>
        <end position="959"/>
    </location>
</feature>
<feature type="compositionally biased region" description="Polar residues" evidence="1">
    <location>
        <begin position="868"/>
        <end position="879"/>
    </location>
</feature>
<proteinExistence type="predicted"/>
<dbReference type="RefSeq" id="XP_018655801.2">
    <property type="nucleotide sequence ID" value="XM_018810988.2"/>
</dbReference>
<dbReference type="AlphaFoldDB" id="A0A2P4Z9M0"/>
<dbReference type="STRING" id="398673.A0A2P4Z9M0"/>
<dbReference type="GeneID" id="29991071"/>
<accession>A0A2P4Z9M0</accession>
<feature type="region of interest" description="Disordered" evidence="1">
    <location>
        <begin position="782"/>
        <end position="816"/>
    </location>
</feature>
<sequence>MDAARLRQRSASHSSLRSQYRYQTRMINYTNPRPPAHRHPLRRVNENPALLRSPGPLESMLKTTTETGDIGIFSIRPNSSSAPFDRPHRPRSHPRDVDLLLPARSSGYDENYYYRSDDHKRMRPYRDTTSEIISLYGSESQHTLLSSVSPVSLEDDPRSYSMTTTSSKRIPSQKSTGTLQSQSSGGGFQRPRSPFPYPTRLKRPGVRPASPALRENGDIDYSRMVELERFSQVGLQLEAHTGISSCLTSSQRTIHGSYKPTFFHGSRRPPPLSLRAEANRSTTSLPSRPLHSPHFYVPGSYHARPPNPSMAWMPRQPSRNQPYPTDQSNRSASLTSIVEMYDKPTTSNQSCVPPQSTGSIYYDYSEQFEDRPPWDIDVDVPLHPIPQRAENIRQSLLLMDDIQGRFDIGENDSDSSESNMQEVEKDLMEPSHLSDTRERHSEGTEAKQLTLLDEPGTTDNECSALLNSIEIALNSISDKEQSQPPAGSIEASPITEADTADMGSMMNDPASKRSISPLERSPKTLKTSFSFEEDLRSRSSSQNGRLSKLRYSLDPALSDFASVLSSFDRIGRLSISKDNEVQSSDMRNIESTLYQQCETEAAASKRLSERSPPPSSNKAGTEERAYPKRHRRHIATMMISTAGVASDEFSKSSPGREDKLPILAPEPISPVHELRVKESIPQLMKSLPPLPREAQKLSGYGTVGLLPLPSCLVDEPLTPSKDEPACMNQRFSFIPLWGSSQNMQSKFSTKAVAPSPSHRIIGDVTCSVAASRPLYNVLHDYGHSPAGQSKPKLKASYSQLDPVQHSQGGPSPYSNRLKQCNSLAELAPCDVKDPVDERINTAVGGRTQVSNCESNSGSSAKAEERSTRFQPSPQPSDQFNIPYPPSPIQTTTYSSPNTAKFGTALTKAHSYDIGSSEPRGLRGKLSTLRLRYVSPQRSTTASKENRSMPSLGKTGLSTFPTVASKGTDITFGEMGSNKYLPPLPEMDKQEWRIKRWARDARKAVRLYVKKTLDRSLKANA</sequence>
<feature type="compositionally biased region" description="Polar residues" evidence="1">
    <location>
        <begin position="160"/>
        <end position="170"/>
    </location>
</feature>
<protein>
    <submittedName>
        <fullName evidence="2">Uncharacterized protein</fullName>
    </submittedName>
</protein>
<feature type="region of interest" description="Disordered" evidence="1">
    <location>
        <begin position="259"/>
        <end position="291"/>
    </location>
</feature>
<feature type="compositionally biased region" description="Polar residues" evidence="1">
    <location>
        <begin position="796"/>
        <end position="816"/>
    </location>
</feature>
<feature type="region of interest" description="Disordered" evidence="1">
    <location>
        <begin position="499"/>
        <end position="545"/>
    </location>
</feature>
<feature type="region of interest" description="Disordered" evidence="1">
    <location>
        <begin position="144"/>
        <end position="214"/>
    </location>
</feature>
<feature type="region of interest" description="Disordered" evidence="1">
    <location>
        <begin position="842"/>
        <end position="881"/>
    </location>
</feature>
<feature type="region of interest" description="Disordered" evidence="1">
    <location>
        <begin position="600"/>
        <end position="630"/>
    </location>
</feature>
<feature type="region of interest" description="Disordered" evidence="1">
    <location>
        <begin position="307"/>
        <end position="331"/>
    </location>
</feature>
<name>A0A2P4Z9M0_9HYPO</name>
<feature type="compositionally biased region" description="Polar residues" evidence="1">
    <location>
        <begin position="847"/>
        <end position="859"/>
    </location>
</feature>
<dbReference type="EMBL" id="JPDN02000057">
    <property type="protein sequence ID" value="PON21000.1"/>
    <property type="molecule type" value="Genomic_DNA"/>
</dbReference>
<evidence type="ECO:0000256" key="1">
    <source>
        <dbReference type="SAM" id="MobiDB-lite"/>
    </source>
</evidence>
<feature type="compositionally biased region" description="Polar residues" evidence="1">
    <location>
        <begin position="317"/>
        <end position="331"/>
    </location>
</feature>
<keyword evidence="3" id="KW-1185">Reference proteome</keyword>
<comment type="caution">
    <text evidence="2">The sequence shown here is derived from an EMBL/GenBank/DDBJ whole genome shotgun (WGS) entry which is preliminary data.</text>
</comment>
<feature type="region of interest" description="Disordered" evidence="1">
    <location>
        <begin position="407"/>
        <end position="457"/>
    </location>
</feature>